<dbReference type="Gene3D" id="3.40.50.2300">
    <property type="match status" value="2"/>
</dbReference>
<feature type="chain" id="PRO_5044503120" evidence="3">
    <location>
        <begin position="44"/>
        <end position="416"/>
    </location>
</feature>
<name>A0AB74UEF9_9GAMM</name>
<dbReference type="InterPro" id="IPR028082">
    <property type="entry name" value="Peripla_BP_I"/>
</dbReference>
<gene>
    <name evidence="5" type="ORF">ABV408_17120</name>
</gene>
<dbReference type="AlphaFoldDB" id="A0AB74UEF9"/>
<keyword evidence="2 3" id="KW-0732">Signal</keyword>
<dbReference type="PANTHER" id="PTHR30483:SF6">
    <property type="entry name" value="PERIPLASMIC BINDING PROTEIN OF ABC TRANSPORTER FOR NATURAL AMINO ACIDS"/>
    <property type="match status" value="1"/>
</dbReference>
<evidence type="ECO:0000256" key="2">
    <source>
        <dbReference type="ARBA" id="ARBA00022729"/>
    </source>
</evidence>
<evidence type="ECO:0000256" key="1">
    <source>
        <dbReference type="ARBA" id="ARBA00010062"/>
    </source>
</evidence>
<comment type="similarity">
    <text evidence="1">Belongs to the leucine-binding protein family.</text>
</comment>
<dbReference type="Pfam" id="PF13458">
    <property type="entry name" value="Peripla_BP_6"/>
    <property type="match status" value="1"/>
</dbReference>
<dbReference type="EMBL" id="CP159578">
    <property type="protein sequence ID" value="XCJ79145.1"/>
    <property type="molecule type" value="Genomic_DNA"/>
</dbReference>
<evidence type="ECO:0000313" key="5">
    <source>
        <dbReference type="EMBL" id="XCJ79145.1"/>
    </source>
</evidence>
<protein>
    <submittedName>
        <fullName evidence="5">ABC transporter substrate-binding protein</fullName>
    </submittedName>
</protein>
<sequence>MMRRDTLSSTNRSFTSRVSTRLLPATLMAATLGLGVAAGPSQAQDQTPITVYGVKSLSGSNASYGKYAEMGSKLAVDEMSAKLGRQIDYVSIDTEGNAGRAVRKVQEAIEQDGARLFNGATLSSTALAVGKEVNDAGGVFMTPAGADEITGSECNPATFRWSVPTYGAIQQTLVPYIDSHPDAKRFYTITPQYVFGEALLRNAEKVFADKGVEHVGNSYHSLQEQEFSGYLTNAMAANPDVLVLLNFGSQSSNALRQAVNFGLNQQMDIIMVWSSGLEQLQELGNDNIDGIYFGAQYWHEVDTPANRELVKRVKEAYGITPNYPLAADYTMTKTLLQAAADSGATQGETLIHTLEGRTYQGPTGEETIRAADHQVLKDYYLLEGKGAAEMTDASDYADIVSSGQSFLSPAQSGCHL</sequence>
<reference evidence="5" key="1">
    <citation type="submission" date="2024-06" db="EMBL/GenBank/DDBJ databases">
        <title>Complete genome of Salinicola endophyticus HNIBRBA4755.</title>
        <authorList>
            <person name="Shin S.Y."/>
            <person name="Kang H."/>
            <person name="Song J."/>
        </authorList>
    </citation>
    <scope>NUCLEOTIDE SEQUENCE</scope>
    <source>
        <strain evidence="5">HNIBRBA4755</strain>
    </source>
</reference>
<feature type="signal peptide" evidence="3">
    <location>
        <begin position="1"/>
        <end position="43"/>
    </location>
</feature>
<dbReference type="RefSeq" id="WP_353980096.1">
    <property type="nucleotide sequence ID" value="NZ_CP159578.1"/>
</dbReference>
<dbReference type="PANTHER" id="PTHR30483">
    <property type="entry name" value="LEUCINE-SPECIFIC-BINDING PROTEIN"/>
    <property type="match status" value="1"/>
</dbReference>
<dbReference type="SUPFAM" id="SSF53822">
    <property type="entry name" value="Periplasmic binding protein-like I"/>
    <property type="match status" value="1"/>
</dbReference>
<dbReference type="InterPro" id="IPR028081">
    <property type="entry name" value="Leu-bd"/>
</dbReference>
<evidence type="ECO:0000256" key="3">
    <source>
        <dbReference type="SAM" id="SignalP"/>
    </source>
</evidence>
<evidence type="ECO:0000259" key="4">
    <source>
        <dbReference type="Pfam" id="PF13458"/>
    </source>
</evidence>
<accession>A0AB74UEF9</accession>
<proteinExistence type="inferred from homology"/>
<dbReference type="CDD" id="cd20378">
    <property type="entry name" value="PBP1_SBP-like"/>
    <property type="match status" value="1"/>
</dbReference>
<dbReference type="InterPro" id="IPR051010">
    <property type="entry name" value="BCAA_transport"/>
</dbReference>
<feature type="domain" description="Leucine-binding protein" evidence="4">
    <location>
        <begin position="53"/>
        <end position="385"/>
    </location>
</feature>
<organism evidence="5">
    <name type="scientific">Salinicola endophyticus</name>
    <dbReference type="NCBI Taxonomy" id="1949083"/>
    <lineage>
        <taxon>Bacteria</taxon>
        <taxon>Pseudomonadati</taxon>
        <taxon>Pseudomonadota</taxon>
        <taxon>Gammaproteobacteria</taxon>
        <taxon>Oceanospirillales</taxon>
        <taxon>Halomonadaceae</taxon>
        <taxon>Salinicola</taxon>
    </lineage>
</organism>